<proteinExistence type="inferred from homology"/>
<keyword evidence="6" id="KW-1185">Reference proteome</keyword>
<dbReference type="EMBL" id="JBBPBM010000015">
    <property type="protein sequence ID" value="KAK8558580.1"/>
    <property type="molecule type" value="Genomic_DNA"/>
</dbReference>
<name>A0ABR2EGT1_9ROSI</name>
<evidence type="ECO:0000256" key="2">
    <source>
        <dbReference type="ARBA" id="ARBA00022729"/>
    </source>
</evidence>
<gene>
    <name evidence="5" type="ORF">V6N12_041881</name>
</gene>
<feature type="region of interest" description="Disordered" evidence="4">
    <location>
        <begin position="89"/>
        <end position="110"/>
    </location>
</feature>
<evidence type="ECO:0000256" key="4">
    <source>
        <dbReference type="SAM" id="MobiDB-lite"/>
    </source>
</evidence>
<dbReference type="PANTHER" id="PTHR31673">
    <property type="entry name" value="PROTEIN COBRA"/>
    <property type="match status" value="1"/>
</dbReference>
<evidence type="ECO:0000256" key="1">
    <source>
        <dbReference type="ARBA" id="ARBA00005507"/>
    </source>
</evidence>
<dbReference type="PANTHER" id="PTHR31673:SF30">
    <property type="entry name" value="COBRA-LIKE PROTEIN 6"/>
    <property type="match status" value="1"/>
</dbReference>
<evidence type="ECO:0000313" key="5">
    <source>
        <dbReference type="EMBL" id="KAK8558580.1"/>
    </source>
</evidence>
<keyword evidence="3" id="KW-0325">Glycoprotein</keyword>
<evidence type="ECO:0000256" key="3">
    <source>
        <dbReference type="ARBA" id="ARBA00023180"/>
    </source>
</evidence>
<accession>A0ABR2EGT1</accession>
<sequence length="110" mass="12657">MFNLQVKVSILNFQQYRQPGWKLGWDWKGDEAIWSMQGARKLLQVQKEANCLSVVTKPLPLLIYYLEPHKTFKPLIVAKDVSYHPRTLQERSISAGENSDFNMPEPGAPV</sequence>
<feature type="compositionally biased region" description="Polar residues" evidence="4">
    <location>
        <begin position="90"/>
        <end position="101"/>
    </location>
</feature>
<comment type="similarity">
    <text evidence="1">Belongs to the COBRA family.</text>
</comment>
<dbReference type="InterPro" id="IPR006918">
    <property type="entry name" value="COBRA_pln"/>
</dbReference>
<organism evidence="5 6">
    <name type="scientific">Hibiscus sabdariffa</name>
    <name type="common">roselle</name>
    <dbReference type="NCBI Taxonomy" id="183260"/>
    <lineage>
        <taxon>Eukaryota</taxon>
        <taxon>Viridiplantae</taxon>
        <taxon>Streptophyta</taxon>
        <taxon>Embryophyta</taxon>
        <taxon>Tracheophyta</taxon>
        <taxon>Spermatophyta</taxon>
        <taxon>Magnoliopsida</taxon>
        <taxon>eudicotyledons</taxon>
        <taxon>Gunneridae</taxon>
        <taxon>Pentapetalae</taxon>
        <taxon>rosids</taxon>
        <taxon>malvids</taxon>
        <taxon>Malvales</taxon>
        <taxon>Malvaceae</taxon>
        <taxon>Malvoideae</taxon>
        <taxon>Hibiscus</taxon>
    </lineage>
</organism>
<keyword evidence="2" id="KW-0732">Signal</keyword>
<evidence type="ECO:0000313" key="6">
    <source>
        <dbReference type="Proteomes" id="UP001472677"/>
    </source>
</evidence>
<reference evidence="5 6" key="1">
    <citation type="journal article" date="2024" name="G3 (Bethesda)">
        <title>Genome assembly of Hibiscus sabdariffa L. provides insights into metabolisms of medicinal natural products.</title>
        <authorList>
            <person name="Kim T."/>
        </authorList>
    </citation>
    <scope>NUCLEOTIDE SEQUENCE [LARGE SCALE GENOMIC DNA]</scope>
    <source>
        <strain evidence="5">TK-2024</strain>
        <tissue evidence="5">Old leaves</tissue>
    </source>
</reference>
<dbReference type="Pfam" id="PF04833">
    <property type="entry name" value="COBRA"/>
    <property type="match status" value="1"/>
</dbReference>
<protein>
    <submittedName>
        <fullName evidence="5">Uncharacterized protein</fullName>
    </submittedName>
</protein>
<comment type="caution">
    <text evidence="5">The sequence shown here is derived from an EMBL/GenBank/DDBJ whole genome shotgun (WGS) entry which is preliminary data.</text>
</comment>
<dbReference type="Proteomes" id="UP001472677">
    <property type="component" value="Unassembled WGS sequence"/>
</dbReference>